<keyword evidence="10" id="KW-1185">Reference proteome</keyword>
<evidence type="ECO:0000259" key="6">
    <source>
        <dbReference type="Pfam" id="PF01509"/>
    </source>
</evidence>
<evidence type="ECO:0000313" key="9">
    <source>
        <dbReference type="EMBL" id="MDK2125388.1"/>
    </source>
</evidence>
<dbReference type="InterPro" id="IPR020103">
    <property type="entry name" value="PsdUridine_synth_cat_dom_sf"/>
</dbReference>
<dbReference type="PANTHER" id="PTHR13767:SF2">
    <property type="entry name" value="PSEUDOURIDYLATE SYNTHASE TRUB1"/>
    <property type="match status" value="1"/>
</dbReference>
<feature type="active site" description="Nucleophile" evidence="5">
    <location>
        <position position="45"/>
    </location>
</feature>
<evidence type="ECO:0000259" key="7">
    <source>
        <dbReference type="Pfam" id="PF09157"/>
    </source>
</evidence>
<feature type="domain" description="tRNA pseudouridine synthase II TruB subfamily 1 C-terminal" evidence="7">
    <location>
        <begin position="239"/>
        <end position="300"/>
    </location>
</feature>
<dbReference type="InterPro" id="IPR014780">
    <property type="entry name" value="tRNA_psdUridine_synth_TruB"/>
</dbReference>
<comment type="catalytic activity">
    <reaction evidence="1 5">
        <text>uridine(55) in tRNA = pseudouridine(55) in tRNA</text>
        <dbReference type="Rhea" id="RHEA:42532"/>
        <dbReference type="Rhea" id="RHEA-COMP:10101"/>
        <dbReference type="Rhea" id="RHEA-COMP:10102"/>
        <dbReference type="ChEBI" id="CHEBI:65314"/>
        <dbReference type="ChEBI" id="CHEBI:65315"/>
        <dbReference type="EC" id="5.4.99.25"/>
    </reaction>
</comment>
<dbReference type="CDD" id="cd21152">
    <property type="entry name" value="PUA_TruB_bacterial"/>
    <property type="match status" value="1"/>
</dbReference>
<organism evidence="9 10">
    <name type="scientific">Parachitinimonas caeni</name>
    <dbReference type="NCBI Taxonomy" id="3031301"/>
    <lineage>
        <taxon>Bacteria</taxon>
        <taxon>Pseudomonadati</taxon>
        <taxon>Pseudomonadota</taxon>
        <taxon>Betaproteobacteria</taxon>
        <taxon>Neisseriales</taxon>
        <taxon>Chitinibacteraceae</taxon>
        <taxon>Parachitinimonas</taxon>
    </lineage>
</organism>
<dbReference type="HAMAP" id="MF_01080">
    <property type="entry name" value="TruB_bact"/>
    <property type="match status" value="1"/>
</dbReference>
<dbReference type="RefSeq" id="WP_284101695.1">
    <property type="nucleotide sequence ID" value="NZ_JARRAF010000018.1"/>
</dbReference>
<dbReference type="Gene3D" id="3.30.2350.10">
    <property type="entry name" value="Pseudouridine synthase"/>
    <property type="match status" value="1"/>
</dbReference>
<dbReference type="SUPFAM" id="SSF88697">
    <property type="entry name" value="PUA domain-like"/>
    <property type="match status" value="1"/>
</dbReference>
<keyword evidence="3 5" id="KW-0819">tRNA processing</keyword>
<dbReference type="CDD" id="cd02573">
    <property type="entry name" value="PseudoU_synth_EcTruB"/>
    <property type="match status" value="1"/>
</dbReference>
<dbReference type="EMBL" id="JARRAF010000018">
    <property type="protein sequence ID" value="MDK2125388.1"/>
    <property type="molecule type" value="Genomic_DNA"/>
</dbReference>
<feature type="domain" description="tRNA pseudouridylate synthase B C-terminal" evidence="8">
    <location>
        <begin position="178"/>
        <end position="235"/>
    </location>
</feature>
<dbReference type="InterPro" id="IPR036974">
    <property type="entry name" value="PUA_sf"/>
</dbReference>
<evidence type="ECO:0000256" key="3">
    <source>
        <dbReference type="ARBA" id="ARBA00022694"/>
    </source>
</evidence>
<keyword evidence="4 5" id="KW-0413">Isomerase</keyword>
<sequence length="304" mass="33483">MKRSKRPVNGVLLLDKPYRASSNMALQKARWLMNAEKAGHTGVLDPLATGLLPLCFGEATKFAQRLLDSDKAYLAELKLGETTTTGDLEGEIVEQRPVSVSGEQIIKVLCGFVGEQDQLPPMYSALKYQGKALYEYARQGVEVERAARRITIHDIQLQSLSGNALSIAVRCSKGTYIRTLAEDIGKALGCGAHLTALRRQGTARFDIQDAITLEALEALDLEQRDSLLLPADVLVLDLPEIFLDSESARRLCHGMSVRYQPESAIIGDFRLYRGTSDGRREFIGLGELASNCTLYPRRLLASSQ</sequence>
<gene>
    <name evidence="5 9" type="primary">truB</name>
    <name evidence="9" type="ORF">PZA18_15140</name>
</gene>
<proteinExistence type="inferred from homology"/>
<comment type="function">
    <text evidence="5">Responsible for synthesis of pseudouridine from uracil-55 in the psi GC loop of transfer RNAs.</text>
</comment>
<dbReference type="SUPFAM" id="SSF55120">
    <property type="entry name" value="Pseudouridine synthase"/>
    <property type="match status" value="1"/>
</dbReference>
<dbReference type="Pfam" id="PF09157">
    <property type="entry name" value="TruB-C_2"/>
    <property type="match status" value="1"/>
</dbReference>
<comment type="similarity">
    <text evidence="2 5">Belongs to the pseudouridine synthase TruB family. Type 1 subfamily.</text>
</comment>
<accession>A0ABT7DZ95</accession>
<evidence type="ECO:0000259" key="8">
    <source>
        <dbReference type="Pfam" id="PF16198"/>
    </source>
</evidence>
<reference evidence="9" key="1">
    <citation type="submission" date="2023-03" db="EMBL/GenBank/DDBJ databases">
        <title>Chitinimonas shenzhenensis gen. nov., sp. nov., a novel member of family Burkholderiaceae isolated from activated sludge collected in Shen Zhen, China.</title>
        <authorList>
            <person name="Wang X."/>
        </authorList>
    </citation>
    <scope>NUCLEOTIDE SEQUENCE</scope>
    <source>
        <strain evidence="9">DQS-5</strain>
    </source>
</reference>
<dbReference type="Gene3D" id="2.30.130.10">
    <property type="entry name" value="PUA domain"/>
    <property type="match status" value="1"/>
</dbReference>
<dbReference type="EC" id="5.4.99.25" evidence="5"/>
<dbReference type="GO" id="GO:0160148">
    <property type="term" value="F:tRNA pseudouridine(55) synthase activity"/>
    <property type="evidence" value="ECO:0007669"/>
    <property type="project" value="UniProtKB-EC"/>
</dbReference>
<dbReference type="InterPro" id="IPR015947">
    <property type="entry name" value="PUA-like_sf"/>
</dbReference>
<dbReference type="Pfam" id="PF01509">
    <property type="entry name" value="TruB_N"/>
    <property type="match status" value="1"/>
</dbReference>
<dbReference type="NCBIfam" id="TIGR00431">
    <property type="entry name" value="TruB"/>
    <property type="match status" value="1"/>
</dbReference>
<evidence type="ECO:0000256" key="4">
    <source>
        <dbReference type="ARBA" id="ARBA00023235"/>
    </source>
</evidence>
<evidence type="ECO:0000313" key="10">
    <source>
        <dbReference type="Proteomes" id="UP001172778"/>
    </source>
</evidence>
<dbReference type="InterPro" id="IPR032819">
    <property type="entry name" value="TruB_C"/>
</dbReference>
<dbReference type="PANTHER" id="PTHR13767">
    <property type="entry name" value="TRNA-PSEUDOURIDINE SYNTHASE"/>
    <property type="match status" value="1"/>
</dbReference>
<dbReference type="Pfam" id="PF16198">
    <property type="entry name" value="TruB_C_2"/>
    <property type="match status" value="1"/>
</dbReference>
<dbReference type="InterPro" id="IPR002501">
    <property type="entry name" value="PsdUridine_synth_N"/>
</dbReference>
<name>A0ABT7DZ95_9NEIS</name>
<feature type="domain" description="Pseudouridine synthase II N-terminal" evidence="6">
    <location>
        <begin position="30"/>
        <end position="177"/>
    </location>
</feature>
<dbReference type="Proteomes" id="UP001172778">
    <property type="component" value="Unassembled WGS sequence"/>
</dbReference>
<comment type="caution">
    <text evidence="9">The sequence shown here is derived from an EMBL/GenBank/DDBJ whole genome shotgun (WGS) entry which is preliminary data.</text>
</comment>
<protein>
    <recommendedName>
        <fullName evidence="5">tRNA pseudouridine synthase B</fullName>
        <ecNumber evidence="5">5.4.99.25</ecNumber>
    </recommendedName>
    <alternativeName>
        <fullName evidence="5">tRNA pseudouridine(55) synthase</fullName>
        <shortName evidence="5">Psi55 synthase</shortName>
    </alternativeName>
    <alternativeName>
        <fullName evidence="5">tRNA pseudouridylate synthase</fullName>
    </alternativeName>
    <alternativeName>
        <fullName evidence="5">tRNA-uridine isomerase</fullName>
    </alternativeName>
</protein>
<evidence type="ECO:0000256" key="5">
    <source>
        <dbReference type="HAMAP-Rule" id="MF_01080"/>
    </source>
</evidence>
<dbReference type="InterPro" id="IPR015240">
    <property type="entry name" value="tRNA_sdUridine_synth_fam1_C"/>
</dbReference>
<evidence type="ECO:0000256" key="1">
    <source>
        <dbReference type="ARBA" id="ARBA00000385"/>
    </source>
</evidence>
<evidence type="ECO:0000256" key="2">
    <source>
        <dbReference type="ARBA" id="ARBA00005642"/>
    </source>
</evidence>